<organism evidence="2 3">
    <name type="scientific">Candidatus Magasanikbacteria bacterium CG10_big_fil_rev_8_21_14_0_10_47_10</name>
    <dbReference type="NCBI Taxonomy" id="1974652"/>
    <lineage>
        <taxon>Bacteria</taxon>
        <taxon>Candidatus Magasanikiibacteriota</taxon>
    </lineage>
</organism>
<feature type="region of interest" description="Disordered" evidence="1">
    <location>
        <begin position="1"/>
        <end position="79"/>
    </location>
</feature>
<dbReference type="Proteomes" id="UP000230154">
    <property type="component" value="Unassembled WGS sequence"/>
</dbReference>
<dbReference type="AlphaFoldDB" id="A0A2H0TRT1"/>
<sequence>MTKKIKNATLRQETPNKEVLMGTNENRPIPLRQSGYQVGDGQDADSRKHTRDELVAAFTPESRPHNQPEISDAARCVTG</sequence>
<reference evidence="3" key="1">
    <citation type="submission" date="2017-09" db="EMBL/GenBank/DDBJ databases">
        <title>Depth-based differentiation of microbial function through sediment-hosted aquifers and enrichment of novel symbionts in the deep terrestrial subsurface.</title>
        <authorList>
            <person name="Probst A.J."/>
            <person name="Ladd B."/>
            <person name="Jarett J.K."/>
            <person name="Geller-Mcgrath D.E."/>
            <person name="Sieber C.M.K."/>
            <person name="Emerson J.B."/>
            <person name="Anantharaman K."/>
            <person name="Thomas B.C."/>
            <person name="Malmstrom R."/>
            <person name="Stieglmeier M."/>
            <person name="Klingl A."/>
            <person name="Woyke T."/>
            <person name="Ryan C.M."/>
            <person name="Banfield J.F."/>
        </authorList>
    </citation>
    <scope>NUCLEOTIDE SEQUENCE [LARGE SCALE GENOMIC DNA]</scope>
</reference>
<feature type="compositionally biased region" description="Basic and acidic residues" evidence="1">
    <location>
        <begin position="44"/>
        <end position="54"/>
    </location>
</feature>
<proteinExistence type="predicted"/>
<evidence type="ECO:0000256" key="1">
    <source>
        <dbReference type="SAM" id="MobiDB-lite"/>
    </source>
</evidence>
<evidence type="ECO:0000313" key="3">
    <source>
        <dbReference type="Proteomes" id="UP000230154"/>
    </source>
</evidence>
<dbReference type="EMBL" id="PFCB01000002">
    <property type="protein sequence ID" value="PIR74870.1"/>
    <property type="molecule type" value="Genomic_DNA"/>
</dbReference>
<name>A0A2H0TRT1_9BACT</name>
<accession>A0A2H0TRT1</accession>
<evidence type="ECO:0000313" key="2">
    <source>
        <dbReference type="EMBL" id="PIR74870.1"/>
    </source>
</evidence>
<protein>
    <submittedName>
        <fullName evidence="2">Uncharacterized protein</fullName>
    </submittedName>
</protein>
<gene>
    <name evidence="2" type="ORF">COU35_00150</name>
</gene>
<comment type="caution">
    <text evidence="2">The sequence shown here is derived from an EMBL/GenBank/DDBJ whole genome shotgun (WGS) entry which is preliminary data.</text>
</comment>